<evidence type="ECO:0000313" key="2">
    <source>
        <dbReference type="EMBL" id="UTW11227.1"/>
    </source>
</evidence>
<name>A0ABY5HHB7_9GAMM</name>
<reference evidence="2" key="1">
    <citation type="submission" date="2021-04" db="EMBL/GenBank/DDBJ databases">
        <title>Oceanospirillales bacteria with DddD are important DMSP degraders in coastal seawater.</title>
        <authorList>
            <person name="Liu J."/>
        </authorList>
    </citation>
    <scope>NUCLEOTIDE SEQUENCE</scope>
    <source>
        <strain evidence="2">D13-1</strain>
    </source>
</reference>
<proteinExistence type="predicted"/>
<dbReference type="RefSeq" id="WP_255853265.1">
    <property type="nucleotide sequence ID" value="NZ_CP073347.1"/>
</dbReference>
<organism evidence="2 3">
    <name type="scientific">Marinobacterium rhizophilum</name>
    <dbReference type="NCBI Taxonomy" id="420402"/>
    <lineage>
        <taxon>Bacteria</taxon>
        <taxon>Pseudomonadati</taxon>
        <taxon>Pseudomonadota</taxon>
        <taxon>Gammaproteobacteria</taxon>
        <taxon>Oceanospirillales</taxon>
        <taxon>Oceanospirillaceae</taxon>
        <taxon>Marinobacterium</taxon>
    </lineage>
</organism>
<protein>
    <submittedName>
        <fullName evidence="2">Uncharacterized protein</fullName>
    </submittedName>
</protein>
<gene>
    <name evidence="2" type="ORF">KDW95_18435</name>
</gene>
<evidence type="ECO:0000256" key="1">
    <source>
        <dbReference type="SAM" id="Phobius"/>
    </source>
</evidence>
<sequence>MKQETPIIQQLAPTLAAALNGPFAAVAQRYIRDHLAPDSHAAGTSPEDAIRTLLGDAGNLSALKALDQPFRLEMQQLGVDVFALEQAAAAERAPRVSPRASPQIIISVLFLIAYFSMLGAIFAVEISDDMNMQTGDNSLMDQLQILFGVLTAGVVQILSYWFGGVLGKKTA</sequence>
<accession>A0ABY5HHB7</accession>
<evidence type="ECO:0000313" key="3">
    <source>
        <dbReference type="Proteomes" id="UP001058461"/>
    </source>
</evidence>
<dbReference type="Proteomes" id="UP001058461">
    <property type="component" value="Chromosome"/>
</dbReference>
<feature type="transmembrane region" description="Helical" evidence="1">
    <location>
        <begin position="104"/>
        <end position="124"/>
    </location>
</feature>
<keyword evidence="1" id="KW-0812">Transmembrane</keyword>
<dbReference type="EMBL" id="CP073347">
    <property type="protein sequence ID" value="UTW11227.1"/>
    <property type="molecule type" value="Genomic_DNA"/>
</dbReference>
<feature type="transmembrane region" description="Helical" evidence="1">
    <location>
        <begin position="144"/>
        <end position="166"/>
    </location>
</feature>
<keyword evidence="1" id="KW-1133">Transmembrane helix</keyword>
<keyword evidence="1" id="KW-0472">Membrane</keyword>
<keyword evidence="3" id="KW-1185">Reference proteome</keyword>